<dbReference type="Gene3D" id="1.20.1280.50">
    <property type="match status" value="1"/>
</dbReference>
<dbReference type="InterPro" id="IPR001810">
    <property type="entry name" value="F-box_dom"/>
</dbReference>
<evidence type="ECO:0000313" key="3">
    <source>
        <dbReference type="Proteomes" id="UP000807115"/>
    </source>
</evidence>
<dbReference type="SUPFAM" id="SSF81383">
    <property type="entry name" value="F-box domain"/>
    <property type="match status" value="1"/>
</dbReference>
<comment type="caution">
    <text evidence="2">The sequence shown here is derived from an EMBL/GenBank/DDBJ whole genome shotgun (WGS) entry which is preliminary data.</text>
</comment>
<name>A0A921Q5X4_SORBI</name>
<dbReference type="PROSITE" id="PS50181">
    <property type="entry name" value="FBOX"/>
    <property type="match status" value="1"/>
</dbReference>
<proteinExistence type="predicted"/>
<dbReference type="PANTHER" id="PTHR44586:SF23">
    <property type="entry name" value="F-BOX DOMAIN-CONTAINING PROTEIN"/>
    <property type="match status" value="1"/>
</dbReference>
<reference evidence="2" key="1">
    <citation type="journal article" date="2019" name="BMC Genomics">
        <title>A new reference genome for Sorghum bicolor reveals high levels of sequence similarity between sweet and grain genotypes: implications for the genetics of sugar metabolism.</title>
        <authorList>
            <person name="Cooper E.A."/>
            <person name="Brenton Z.W."/>
            <person name="Flinn B.S."/>
            <person name="Jenkins J."/>
            <person name="Shu S."/>
            <person name="Flowers D."/>
            <person name="Luo F."/>
            <person name="Wang Y."/>
            <person name="Xia P."/>
            <person name="Barry K."/>
            <person name="Daum C."/>
            <person name="Lipzen A."/>
            <person name="Yoshinaga Y."/>
            <person name="Schmutz J."/>
            <person name="Saski C."/>
            <person name="Vermerris W."/>
            <person name="Kresovich S."/>
        </authorList>
    </citation>
    <scope>NUCLEOTIDE SEQUENCE</scope>
</reference>
<reference evidence="2" key="2">
    <citation type="submission" date="2020-10" db="EMBL/GenBank/DDBJ databases">
        <authorList>
            <person name="Cooper E.A."/>
            <person name="Brenton Z.W."/>
            <person name="Flinn B.S."/>
            <person name="Jenkins J."/>
            <person name="Shu S."/>
            <person name="Flowers D."/>
            <person name="Luo F."/>
            <person name="Wang Y."/>
            <person name="Xia P."/>
            <person name="Barry K."/>
            <person name="Daum C."/>
            <person name="Lipzen A."/>
            <person name="Yoshinaga Y."/>
            <person name="Schmutz J."/>
            <person name="Saski C."/>
            <person name="Vermerris W."/>
            <person name="Kresovich S."/>
        </authorList>
    </citation>
    <scope>NUCLEOTIDE SEQUENCE</scope>
</reference>
<sequence length="119" mass="13113">MSGWLPEDVLMKIFATLEVPDLVRVGSVCSSWLHAYNCLRKLGASIQPQTPSLIYTNKSSGATAAGFYSLVENKPYTFTLPDPPIRSRYLIGSAYGWVVTTTRTHVTRLPSLPSPPLSR</sequence>
<dbReference type="Proteomes" id="UP000807115">
    <property type="component" value="Chromosome 10"/>
</dbReference>
<accession>A0A921Q5X4</accession>
<dbReference type="PANTHER" id="PTHR44586">
    <property type="entry name" value="F-BOX DOMAIN CONTAINING PROTEIN, EXPRESSED"/>
    <property type="match status" value="1"/>
</dbReference>
<dbReference type="EMBL" id="CM027689">
    <property type="protein sequence ID" value="KAG0515867.1"/>
    <property type="molecule type" value="Genomic_DNA"/>
</dbReference>
<organism evidence="2 3">
    <name type="scientific">Sorghum bicolor</name>
    <name type="common">Sorghum</name>
    <name type="synonym">Sorghum vulgare</name>
    <dbReference type="NCBI Taxonomy" id="4558"/>
    <lineage>
        <taxon>Eukaryota</taxon>
        <taxon>Viridiplantae</taxon>
        <taxon>Streptophyta</taxon>
        <taxon>Embryophyta</taxon>
        <taxon>Tracheophyta</taxon>
        <taxon>Spermatophyta</taxon>
        <taxon>Magnoliopsida</taxon>
        <taxon>Liliopsida</taxon>
        <taxon>Poales</taxon>
        <taxon>Poaceae</taxon>
        <taxon>PACMAD clade</taxon>
        <taxon>Panicoideae</taxon>
        <taxon>Andropogonodae</taxon>
        <taxon>Andropogoneae</taxon>
        <taxon>Sorghinae</taxon>
        <taxon>Sorghum</taxon>
    </lineage>
</organism>
<dbReference type="Pfam" id="PF12937">
    <property type="entry name" value="F-box-like"/>
    <property type="match status" value="1"/>
</dbReference>
<dbReference type="CDD" id="cd09917">
    <property type="entry name" value="F-box_SF"/>
    <property type="match status" value="1"/>
</dbReference>
<evidence type="ECO:0000313" key="2">
    <source>
        <dbReference type="EMBL" id="KAG0515867.1"/>
    </source>
</evidence>
<dbReference type="AlphaFoldDB" id="A0A921Q5X4"/>
<evidence type="ECO:0000259" key="1">
    <source>
        <dbReference type="PROSITE" id="PS50181"/>
    </source>
</evidence>
<gene>
    <name evidence="2" type="ORF">BDA96_10G314000</name>
</gene>
<dbReference type="InterPro" id="IPR036047">
    <property type="entry name" value="F-box-like_dom_sf"/>
</dbReference>
<feature type="domain" description="F-box" evidence="1">
    <location>
        <begin position="1"/>
        <end position="32"/>
    </location>
</feature>
<protein>
    <recommendedName>
        <fullName evidence="1">F-box domain-containing protein</fullName>
    </recommendedName>
</protein>